<feature type="region of interest" description="Disordered" evidence="1">
    <location>
        <begin position="205"/>
        <end position="226"/>
    </location>
</feature>
<keyword evidence="3" id="KW-1185">Reference proteome</keyword>
<evidence type="ECO:0000256" key="1">
    <source>
        <dbReference type="SAM" id="MobiDB-lite"/>
    </source>
</evidence>
<sequence>MTTIDSGDTSADTSAEQFADIIAERGYPCVGAKSAFKRGQAAHVVLDDMRDAGTPASLRDHLSRFGEQTDFTDGFHTFLASFRLPHMSTEAQFERHLWDLLQRVHDADEQPWDPAVSSDPSSPHFGFSVAGRAYFVIGLHPAASRVARRFPLPTLVFNAHEQFERLRADGRFDGLKETIRRRDEALQGEVNPMAHDHGDASEALQYSGRRQPGTWTPPLVVHDRGA</sequence>
<dbReference type="RefSeq" id="WP_121034058.1">
    <property type="nucleotide sequence ID" value="NZ_RBXT01000001.1"/>
</dbReference>
<protein>
    <recommendedName>
        <fullName evidence="4">YqcI/YcgG family protein</fullName>
    </recommendedName>
</protein>
<evidence type="ECO:0008006" key="4">
    <source>
        <dbReference type="Google" id="ProtNLM"/>
    </source>
</evidence>
<dbReference type="OrthoDB" id="283514at2"/>
<name>A0A495XXG4_9MICO</name>
<dbReference type="PANTHER" id="PTHR40045">
    <property type="entry name" value="YCGG FAMILY PROTEIN"/>
    <property type="match status" value="1"/>
</dbReference>
<dbReference type="PANTHER" id="PTHR40045:SF1">
    <property type="entry name" value="YQCI_YCGG FAMILY PROTEIN"/>
    <property type="match status" value="1"/>
</dbReference>
<dbReference type="AlphaFoldDB" id="A0A495XXG4"/>
<reference evidence="2 3" key="1">
    <citation type="submission" date="2018-10" db="EMBL/GenBank/DDBJ databases">
        <title>Sequencing the genomes of 1000 actinobacteria strains.</title>
        <authorList>
            <person name="Klenk H.-P."/>
        </authorList>
    </citation>
    <scope>NUCLEOTIDE SEQUENCE [LARGE SCALE GENOMIC DNA]</scope>
    <source>
        <strain evidence="2 3">DSM 44267</strain>
    </source>
</reference>
<gene>
    <name evidence="2" type="ORF">DFJ68_2757</name>
</gene>
<evidence type="ECO:0000313" key="2">
    <source>
        <dbReference type="EMBL" id="RKT79290.1"/>
    </source>
</evidence>
<evidence type="ECO:0000313" key="3">
    <source>
        <dbReference type="Proteomes" id="UP000278440"/>
    </source>
</evidence>
<proteinExistence type="predicted"/>
<dbReference type="InterPro" id="IPR014988">
    <property type="entry name" value="Uncharacterised_YqcI/YcgG"/>
</dbReference>
<organism evidence="2 3">
    <name type="scientific">Terracoccus luteus</name>
    <dbReference type="NCBI Taxonomy" id="53356"/>
    <lineage>
        <taxon>Bacteria</taxon>
        <taxon>Bacillati</taxon>
        <taxon>Actinomycetota</taxon>
        <taxon>Actinomycetes</taxon>
        <taxon>Micrococcales</taxon>
        <taxon>Intrasporangiaceae</taxon>
        <taxon>Terracoccus</taxon>
    </lineage>
</organism>
<comment type="caution">
    <text evidence="2">The sequence shown here is derived from an EMBL/GenBank/DDBJ whole genome shotgun (WGS) entry which is preliminary data.</text>
</comment>
<accession>A0A495XXG4</accession>
<dbReference type="NCBIfam" id="NF041366">
    <property type="entry name" value="GntA_guanitoxin"/>
    <property type="match status" value="1"/>
</dbReference>
<dbReference type="EMBL" id="RBXT01000001">
    <property type="protein sequence ID" value="RKT79290.1"/>
    <property type="molecule type" value="Genomic_DNA"/>
</dbReference>
<dbReference type="Pfam" id="PF08892">
    <property type="entry name" value="YqcI_YcgG"/>
    <property type="match status" value="1"/>
</dbReference>
<dbReference type="Proteomes" id="UP000278440">
    <property type="component" value="Unassembled WGS sequence"/>
</dbReference>